<accession>A0A932M192</accession>
<dbReference type="EMBL" id="JACPSX010000182">
    <property type="protein sequence ID" value="MBI3015294.1"/>
    <property type="molecule type" value="Genomic_DNA"/>
</dbReference>
<feature type="compositionally biased region" description="Basic and acidic residues" evidence="1">
    <location>
        <begin position="86"/>
        <end position="102"/>
    </location>
</feature>
<proteinExistence type="predicted"/>
<protein>
    <submittedName>
        <fullName evidence="2">Uncharacterized protein</fullName>
    </submittedName>
</protein>
<evidence type="ECO:0000313" key="3">
    <source>
        <dbReference type="Proteomes" id="UP000741360"/>
    </source>
</evidence>
<dbReference type="Proteomes" id="UP000741360">
    <property type="component" value="Unassembled WGS sequence"/>
</dbReference>
<reference evidence="2" key="1">
    <citation type="submission" date="2020-07" db="EMBL/GenBank/DDBJ databases">
        <title>Huge and variable diversity of episymbiotic CPR bacteria and DPANN archaea in groundwater ecosystems.</title>
        <authorList>
            <person name="He C.Y."/>
            <person name="Keren R."/>
            <person name="Whittaker M."/>
            <person name="Farag I.F."/>
            <person name="Doudna J."/>
            <person name="Cate J.H.D."/>
            <person name="Banfield J.F."/>
        </authorList>
    </citation>
    <scope>NUCLEOTIDE SEQUENCE</scope>
    <source>
        <strain evidence="2">NC_groundwater_717_Ag_S-0.2um_59_8</strain>
    </source>
</reference>
<gene>
    <name evidence="2" type="ORF">HYY65_09600</name>
</gene>
<name>A0A932M192_UNCTE</name>
<evidence type="ECO:0000313" key="2">
    <source>
        <dbReference type="EMBL" id="MBI3015294.1"/>
    </source>
</evidence>
<comment type="caution">
    <text evidence="2">The sequence shown here is derived from an EMBL/GenBank/DDBJ whole genome shotgun (WGS) entry which is preliminary data.</text>
</comment>
<organism evidence="2 3">
    <name type="scientific">Tectimicrobiota bacterium</name>
    <dbReference type="NCBI Taxonomy" id="2528274"/>
    <lineage>
        <taxon>Bacteria</taxon>
        <taxon>Pseudomonadati</taxon>
        <taxon>Nitrospinota/Tectimicrobiota group</taxon>
        <taxon>Candidatus Tectimicrobiota</taxon>
    </lineage>
</organism>
<feature type="region of interest" description="Disordered" evidence="1">
    <location>
        <begin position="76"/>
        <end position="102"/>
    </location>
</feature>
<dbReference type="AlphaFoldDB" id="A0A932M192"/>
<sequence length="102" mass="12050">METARYADLYLMSLEHFDQVYCTNKSCAIDAWKMGEKQKRDYDMDKDVQHIYVEFRAHNWAFSDQKAQMARAAGRRTLRSIGPSARDVRRTAADRERLSRKN</sequence>
<evidence type="ECO:0000256" key="1">
    <source>
        <dbReference type="SAM" id="MobiDB-lite"/>
    </source>
</evidence>